<keyword evidence="1" id="KW-0472">Membrane</keyword>
<dbReference type="AlphaFoldDB" id="A0A4U2MM68"/>
<comment type="caution">
    <text evidence="2">The sequence shown here is derived from an EMBL/GenBank/DDBJ whole genome shotgun (WGS) entry which is preliminary data.</text>
</comment>
<protein>
    <submittedName>
        <fullName evidence="2">Uncharacterized protein</fullName>
    </submittedName>
</protein>
<accession>A0A4U2MM68</accession>
<proteinExistence type="predicted"/>
<keyword evidence="1" id="KW-0812">Transmembrane</keyword>
<feature type="transmembrane region" description="Helical" evidence="1">
    <location>
        <begin position="62"/>
        <end position="83"/>
    </location>
</feature>
<evidence type="ECO:0000313" key="3">
    <source>
        <dbReference type="Proteomes" id="UP000306037"/>
    </source>
</evidence>
<dbReference type="EMBL" id="SZOM01000206">
    <property type="protein sequence ID" value="TKH12199.1"/>
    <property type="molecule type" value="Genomic_DNA"/>
</dbReference>
<dbReference type="Proteomes" id="UP000306037">
    <property type="component" value="Unassembled WGS sequence"/>
</dbReference>
<dbReference type="RefSeq" id="WP_000346303.1">
    <property type="nucleotide sequence ID" value="NZ_SZOM01000206.1"/>
</dbReference>
<name>A0A4U2MM68_9BACI</name>
<evidence type="ECO:0000256" key="1">
    <source>
        <dbReference type="SAM" id="Phobius"/>
    </source>
</evidence>
<gene>
    <name evidence="2" type="ORF">FC694_22560</name>
</gene>
<keyword evidence="1" id="KW-1133">Transmembrane helix</keyword>
<sequence length="100" mass="11336">MDFKSVGPELKAKLRHFIDSIFNPIHSFLDLATEKLRSINQVTSQGIDIGKYLSVFGDMPGIWQSVIVSLLASAVLLGGLIIFRSLFRMYYSVKEGVKWW</sequence>
<reference evidence="2 3" key="1">
    <citation type="journal article" date="2019" name="Environ. Microbiol.">
        <title>An active ?-lactamase is a part of an orchestrated cell wall stress resistance network of Bacillus subtilis and related rhizosphere species.</title>
        <authorList>
            <person name="Bucher T."/>
            <person name="Keren-Paz A."/>
            <person name="Hausser J."/>
            <person name="Olender T."/>
            <person name="Cytryn E."/>
            <person name="Kolodkin-Gal I."/>
        </authorList>
    </citation>
    <scope>NUCLEOTIDE SEQUENCE [LARGE SCALE GENOMIC DNA]</scope>
    <source>
        <strain evidence="2 3">I71</strain>
    </source>
</reference>
<evidence type="ECO:0000313" key="2">
    <source>
        <dbReference type="EMBL" id="TKH12199.1"/>
    </source>
</evidence>
<organism evidence="2 3">
    <name type="scientific">Bacillus wiedmannii</name>
    <dbReference type="NCBI Taxonomy" id="1890302"/>
    <lineage>
        <taxon>Bacteria</taxon>
        <taxon>Bacillati</taxon>
        <taxon>Bacillota</taxon>
        <taxon>Bacilli</taxon>
        <taxon>Bacillales</taxon>
        <taxon>Bacillaceae</taxon>
        <taxon>Bacillus</taxon>
        <taxon>Bacillus cereus group</taxon>
    </lineage>
</organism>